<dbReference type="KEGG" id="scm:SCHCO_01342670"/>
<keyword evidence="4" id="KW-0274">FAD</keyword>
<dbReference type="eggNOG" id="KOG2614">
    <property type="taxonomic scope" value="Eukaryota"/>
</dbReference>
<dbReference type="PRINTS" id="PR00420">
    <property type="entry name" value="RNGMNOXGNASE"/>
</dbReference>
<accession>D8QK86</accession>
<evidence type="ECO:0000259" key="7">
    <source>
        <dbReference type="Pfam" id="PF01494"/>
    </source>
</evidence>
<proteinExistence type="inferred from homology"/>
<dbReference type="OMA" id="PHANSMS"/>
<evidence type="ECO:0000256" key="4">
    <source>
        <dbReference type="ARBA" id="ARBA00022827"/>
    </source>
</evidence>
<keyword evidence="5" id="KW-0560">Oxidoreductase</keyword>
<comment type="cofactor">
    <cofactor evidence="1">
        <name>FAD</name>
        <dbReference type="ChEBI" id="CHEBI:57692"/>
    </cofactor>
</comment>
<sequence length="459" mass="51241">MVIKAQTPKLRIAIVGSGIAGLSLVNALQRYCDMSLLEVTLFEAARHLSPKGAGIVLYQRPQRILREIGLGALLERYVSDHSDITWRLRYSDQENGFNIDDMRLEDGVYLFHRHDFHKVLLDSLSPDVRICLDHRLMDYTTSSTETTLTFSNGTTATCDLLIGADGLRSHVRRNMLGALAARSGDDHYLESIQPVFTGTYVYRGLVDAEGLAKRHPGHQALKTPIQWLGKYRHLTTYPIGQGRYVNFAVHVSDYSEEGTRIDGNGASTPATVDDVRAKLRGWDEESLVLVDSVSGITKWPVMELHPLPVYADERVILIGDAAHAMTHHVGAGASQGIEDGFILARCISKALEMCTGDARDERVISQTVKLYNKLRVPMSNYLLDRARVQGKVWGLAFEEEKVDLSVFDQLPANYADLSFTDKAASLSTDSYSWFKSGFIREMDALIEKELGKCEYVLRA</sequence>
<dbReference type="EMBL" id="GL377316">
    <property type="protein sequence ID" value="EFI91564.1"/>
    <property type="molecule type" value="Genomic_DNA"/>
</dbReference>
<dbReference type="Proteomes" id="UP000007431">
    <property type="component" value="Unassembled WGS sequence"/>
</dbReference>
<dbReference type="GO" id="GO:0071949">
    <property type="term" value="F:FAD binding"/>
    <property type="evidence" value="ECO:0007669"/>
    <property type="project" value="InterPro"/>
</dbReference>
<dbReference type="SUPFAM" id="SSF54373">
    <property type="entry name" value="FAD-linked reductases, C-terminal domain"/>
    <property type="match status" value="1"/>
</dbReference>
<reference evidence="8 9" key="1">
    <citation type="journal article" date="2010" name="Nat. Biotechnol.">
        <title>Genome sequence of the model mushroom Schizophyllum commune.</title>
        <authorList>
            <person name="Ohm R.A."/>
            <person name="de Jong J.F."/>
            <person name="Lugones L.G."/>
            <person name="Aerts A."/>
            <person name="Kothe E."/>
            <person name="Stajich J.E."/>
            <person name="de Vries R.P."/>
            <person name="Record E."/>
            <person name="Levasseur A."/>
            <person name="Baker S.E."/>
            <person name="Bartholomew K.A."/>
            <person name="Coutinho P.M."/>
            <person name="Erdmann S."/>
            <person name="Fowler T.J."/>
            <person name="Gathman A.C."/>
            <person name="Lombard V."/>
            <person name="Henrissat B."/>
            <person name="Knabe N."/>
            <person name="Kuees U."/>
            <person name="Lilly W.W."/>
            <person name="Lindquist E."/>
            <person name="Lucas S."/>
            <person name="Magnuson J.K."/>
            <person name="Piumi F."/>
            <person name="Raudaskoski M."/>
            <person name="Salamov A."/>
            <person name="Schmutz J."/>
            <person name="Schwarze F.W.M.R."/>
            <person name="vanKuyk P.A."/>
            <person name="Horton J.S."/>
            <person name="Grigoriev I.V."/>
            <person name="Woesten H.A.B."/>
        </authorList>
    </citation>
    <scope>NUCLEOTIDE SEQUENCE [LARGE SCALE GENOMIC DNA]</scope>
    <source>
        <strain evidence="9">H4-8 / FGSC 9210</strain>
    </source>
</reference>
<dbReference type="InterPro" id="IPR036188">
    <property type="entry name" value="FAD/NAD-bd_sf"/>
</dbReference>
<dbReference type="PANTHER" id="PTHR13789:SF318">
    <property type="entry name" value="GERANYLGERANYL DIPHOSPHATE REDUCTASE"/>
    <property type="match status" value="1"/>
</dbReference>
<feature type="domain" description="FAD-binding" evidence="7">
    <location>
        <begin position="11"/>
        <end position="362"/>
    </location>
</feature>
<dbReference type="SUPFAM" id="SSF51905">
    <property type="entry name" value="FAD/NAD(P)-binding domain"/>
    <property type="match status" value="1"/>
</dbReference>
<protein>
    <recommendedName>
        <fullName evidence="7">FAD-binding domain-containing protein</fullName>
    </recommendedName>
</protein>
<dbReference type="STRING" id="578458.D8QK86"/>
<dbReference type="AlphaFoldDB" id="D8QK86"/>
<dbReference type="InterPro" id="IPR050493">
    <property type="entry name" value="FAD-dep_Monooxygenase_BioMet"/>
</dbReference>
<dbReference type="OrthoDB" id="417877at2759"/>
<keyword evidence="3" id="KW-0285">Flavoprotein</keyword>
<comment type="similarity">
    <text evidence="2">Belongs to the paxM FAD-dependent monooxygenase family.</text>
</comment>
<dbReference type="GO" id="GO:0004497">
    <property type="term" value="F:monooxygenase activity"/>
    <property type="evidence" value="ECO:0007669"/>
    <property type="project" value="UniProtKB-KW"/>
</dbReference>
<dbReference type="GeneID" id="9593184"/>
<dbReference type="PANTHER" id="PTHR13789">
    <property type="entry name" value="MONOOXYGENASE"/>
    <property type="match status" value="1"/>
</dbReference>
<organism evidence="9">
    <name type="scientific">Schizophyllum commune (strain H4-8 / FGSC 9210)</name>
    <name type="common">Split gill fungus</name>
    <dbReference type="NCBI Taxonomy" id="578458"/>
    <lineage>
        <taxon>Eukaryota</taxon>
        <taxon>Fungi</taxon>
        <taxon>Dikarya</taxon>
        <taxon>Basidiomycota</taxon>
        <taxon>Agaricomycotina</taxon>
        <taxon>Agaricomycetes</taxon>
        <taxon>Agaricomycetidae</taxon>
        <taxon>Agaricales</taxon>
        <taxon>Schizophyllaceae</taxon>
        <taxon>Schizophyllum</taxon>
    </lineage>
</organism>
<keyword evidence="9" id="KW-1185">Reference proteome</keyword>
<dbReference type="RefSeq" id="XP_003026467.1">
    <property type="nucleotide sequence ID" value="XM_003026421.1"/>
</dbReference>
<evidence type="ECO:0000256" key="2">
    <source>
        <dbReference type="ARBA" id="ARBA00007992"/>
    </source>
</evidence>
<dbReference type="HOGENOM" id="CLU_009665_6_3_1"/>
<dbReference type="InParanoid" id="D8QK86"/>
<feature type="non-terminal residue" evidence="8">
    <location>
        <position position="459"/>
    </location>
</feature>
<dbReference type="Gene3D" id="3.50.50.60">
    <property type="entry name" value="FAD/NAD(P)-binding domain"/>
    <property type="match status" value="1"/>
</dbReference>
<evidence type="ECO:0000256" key="1">
    <source>
        <dbReference type="ARBA" id="ARBA00001974"/>
    </source>
</evidence>
<evidence type="ECO:0000256" key="3">
    <source>
        <dbReference type="ARBA" id="ARBA00022630"/>
    </source>
</evidence>
<evidence type="ECO:0000256" key="5">
    <source>
        <dbReference type="ARBA" id="ARBA00023002"/>
    </source>
</evidence>
<dbReference type="VEuPathDB" id="FungiDB:SCHCODRAFT_01342670"/>
<gene>
    <name evidence="8" type="ORF">SCHCODRAFT_114263</name>
</gene>
<evidence type="ECO:0000313" key="9">
    <source>
        <dbReference type="Proteomes" id="UP000007431"/>
    </source>
</evidence>
<evidence type="ECO:0000256" key="6">
    <source>
        <dbReference type="ARBA" id="ARBA00023033"/>
    </source>
</evidence>
<keyword evidence="6" id="KW-0503">Monooxygenase</keyword>
<dbReference type="Pfam" id="PF01494">
    <property type="entry name" value="FAD_binding_3"/>
    <property type="match status" value="1"/>
</dbReference>
<name>D8QK86_SCHCM</name>
<evidence type="ECO:0000313" key="8">
    <source>
        <dbReference type="EMBL" id="EFI91564.1"/>
    </source>
</evidence>
<dbReference type="InterPro" id="IPR002938">
    <property type="entry name" value="FAD-bd"/>
</dbReference>